<feature type="transmembrane region" description="Helical" evidence="6">
    <location>
        <begin position="224"/>
        <end position="244"/>
    </location>
</feature>
<keyword evidence="4 6" id="KW-1133">Transmembrane helix</keyword>
<feature type="transmembrane region" description="Helical" evidence="6">
    <location>
        <begin position="174"/>
        <end position="195"/>
    </location>
</feature>
<dbReference type="RefSeq" id="WP_163173711.1">
    <property type="nucleotide sequence ID" value="NZ_JAAIWK010000011.1"/>
</dbReference>
<feature type="transmembrane region" description="Helical" evidence="6">
    <location>
        <begin position="106"/>
        <end position="128"/>
    </location>
</feature>
<dbReference type="InterPro" id="IPR001851">
    <property type="entry name" value="ABC_transp_permease"/>
</dbReference>
<accession>A0A6M0P677</accession>
<evidence type="ECO:0000256" key="6">
    <source>
        <dbReference type="SAM" id="Phobius"/>
    </source>
</evidence>
<evidence type="ECO:0000256" key="2">
    <source>
        <dbReference type="ARBA" id="ARBA00022475"/>
    </source>
</evidence>
<sequence length="338" mass="35281">MAESQAVIKEEGDSRERYSGLKLANQLQNVGVIAFLILLYVVVGLMNHQFISFSNLSNVIVETSILAVVSYGMTFAIAMGVFDLSVGSTQSLCASVVATMLIGHDMFTSIGAALLAGLVVGIVNGILVSKLRVPAFVATLGTMSVIRGVALLYTNGKSILISNQSFGAINSKNILGIPLPFIIAVIALIILWATFKHTPFGRHIAAVGGNPHAAVASGLKVDRITIMVFALVGVTTAFSGVMLSSQLMNVTGSLGVGLEMNAIAAVVLGGTSMDGGRGNLIGTLIGAFLLSSISNALNILNIPSFYQYLATGLLLIGALSLDSARRNLVKSLLRRSLQ</sequence>
<feature type="transmembrane region" description="Helical" evidence="6">
    <location>
        <begin position="59"/>
        <end position="82"/>
    </location>
</feature>
<evidence type="ECO:0000256" key="3">
    <source>
        <dbReference type="ARBA" id="ARBA00022692"/>
    </source>
</evidence>
<gene>
    <name evidence="7" type="ORF">G4D61_08455</name>
</gene>
<organism evidence="7 8">
    <name type="scientific">Heyndrickxia ginsengihumi</name>
    <dbReference type="NCBI Taxonomy" id="363870"/>
    <lineage>
        <taxon>Bacteria</taxon>
        <taxon>Bacillati</taxon>
        <taxon>Bacillota</taxon>
        <taxon>Bacilli</taxon>
        <taxon>Bacillales</taxon>
        <taxon>Bacillaceae</taxon>
        <taxon>Heyndrickxia</taxon>
    </lineage>
</organism>
<dbReference type="GO" id="GO:0005886">
    <property type="term" value="C:plasma membrane"/>
    <property type="evidence" value="ECO:0007669"/>
    <property type="project" value="UniProtKB-SubCell"/>
</dbReference>
<comment type="caution">
    <text evidence="7">The sequence shown here is derived from an EMBL/GenBank/DDBJ whole genome shotgun (WGS) entry which is preliminary data.</text>
</comment>
<feature type="transmembrane region" description="Helical" evidence="6">
    <location>
        <begin position="27"/>
        <end position="47"/>
    </location>
</feature>
<evidence type="ECO:0000256" key="5">
    <source>
        <dbReference type="ARBA" id="ARBA00023136"/>
    </source>
</evidence>
<dbReference type="EMBL" id="JAAIWK010000011">
    <property type="protein sequence ID" value="NEY19997.1"/>
    <property type="molecule type" value="Genomic_DNA"/>
</dbReference>
<dbReference type="Proteomes" id="UP000476934">
    <property type="component" value="Unassembled WGS sequence"/>
</dbReference>
<dbReference type="Pfam" id="PF02653">
    <property type="entry name" value="BPD_transp_2"/>
    <property type="match status" value="1"/>
</dbReference>
<name>A0A6M0P677_9BACI</name>
<dbReference type="GO" id="GO:0022857">
    <property type="term" value="F:transmembrane transporter activity"/>
    <property type="evidence" value="ECO:0007669"/>
    <property type="project" value="InterPro"/>
</dbReference>
<evidence type="ECO:0000313" key="7">
    <source>
        <dbReference type="EMBL" id="NEY19997.1"/>
    </source>
</evidence>
<evidence type="ECO:0000256" key="4">
    <source>
        <dbReference type="ARBA" id="ARBA00022989"/>
    </source>
</evidence>
<keyword evidence="5 6" id="KW-0472">Membrane</keyword>
<keyword evidence="2" id="KW-1003">Cell membrane</keyword>
<keyword evidence="3 6" id="KW-0812">Transmembrane</keyword>
<feature type="transmembrane region" description="Helical" evidence="6">
    <location>
        <begin position="135"/>
        <end position="154"/>
    </location>
</feature>
<evidence type="ECO:0000256" key="1">
    <source>
        <dbReference type="ARBA" id="ARBA00004651"/>
    </source>
</evidence>
<reference evidence="7 8" key="1">
    <citation type="submission" date="2020-03" db="EMBL/GenBank/DDBJ databases">
        <title>Bacillus aquiflavi sp. nov., isolated from yellow water of strong flavor Chinese baijiu in Yibin region of China.</title>
        <authorList>
            <person name="Xie J."/>
        </authorList>
    </citation>
    <scope>NUCLEOTIDE SEQUENCE [LARGE SCALE GENOMIC DNA]</scope>
    <source>
        <strain evidence="7 8">Gsoil 114</strain>
    </source>
</reference>
<proteinExistence type="predicted"/>
<dbReference type="CDD" id="cd06579">
    <property type="entry name" value="TM_PBP1_transp_AraH_like"/>
    <property type="match status" value="1"/>
</dbReference>
<dbReference type="AlphaFoldDB" id="A0A6M0P677"/>
<protein>
    <submittedName>
        <fullName evidence="7">ABC transporter permease</fullName>
    </submittedName>
</protein>
<keyword evidence="8" id="KW-1185">Reference proteome</keyword>
<dbReference type="PANTHER" id="PTHR32196">
    <property type="entry name" value="ABC TRANSPORTER PERMEASE PROTEIN YPHD-RELATED-RELATED"/>
    <property type="match status" value="1"/>
</dbReference>
<feature type="transmembrane region" description="Helical" evidence="6">
    <location>
        <begin position="280"/>
        <end position="299"/>
    </location>
</feature>
<comment type="subcellular location">
    <subcellularLocation>
        <location evidence="1">Cell membrane</location>
        <topology evidence="1">Multi-pass membrane protein</topology>
    </subcellularLocation>
</comment>
<evidence type="ECO:0000313" key="8">
    <source>
        <dbReference type="Proteomes" id="UP000476934"/>
    </source>
</evidence>